<accession>F4FZK9</accession>
<dbReference type="InterPro" id="IPR007138">
    <property type="entry name" value="ABM_dom"/>
</dbReference>
<dbReference type="HOGENOM" id="CLU_182726_0_0_2"/>
<dbReference type="GeneID" id="10493785"/>
<dbReference type="PANTHER" id="PTHR34474">
    <property type="entry name" value="SIGNAL TRANSDUCTION PROTEIN TRAP"/>
    <property type="match status" value="1"/>
</dbReference>
<dbReference type="PROSITE" id="PS51725">
    <property type="entry name" value="ABM"/>
    <property type="match status" value="1"/>
</dbReference>
<dbReference type="Gene3D" id="3.30.70.100">
    <property type="match status" value="1"/>
</dbReference>
<dbReference type="EMBL" id="CP002656">
    <property type="protein sequence ID" value="AEB95699.1"/>
    <property type="molecule type" value="Genomic_DNA"/>
</dbReference>
<keyword evidence="3" id="KW-1185">Reference proteome</keyword>
<gene>
    <name evidence="2" type="ordered locus">Mcup_1596</name>
</gene>
<dbReference type="GO" id="GO:0004497">
    <property type="term" value="F:monooxygenase activity"/>
    <property type="evidence" value="ECO:0007669"/>
    <property type="project" value="UniProtKB-KW"/>
</dbReference>
<dbReference type="SUPFAM" id="SSF54909">
    <property type="entry name" value="Dimeric alpha+beta barrel"/>
    <property type="match status" value="1"/>
</dbReference>
<dbReference type="KEGG" id="mcn:Mcup_1596"/>
<evidence type="ECO:0000259" key="1">
    <source>
        <dbReference type="PROSITE" id="PS51725"/>
    </source>
</evidence>
<dbReference type="Proteomes" id="UP000007812">
    <property type="component" value="Chromosome"/>
</dbReference>
<feature type="domain" description="ABM" evidence="1">
    <location>
        <begin position="2"/>
        <end position="91"/>
    </location>
</feature>
<evidence type="ECO:0000313" key="3">
    <source>
        <dbReference type="Proteomes" id="UP000007812"/>
    </source>
</evidence>
<organism evidence="2 3">
    <name type="scientific">Metallosphaera cuprina (strain Ar-4)</name>
    <dbReference type="NCBI Taxonomy" id="1006006"/>
    <lineage>
        <taxon>Archaea</taxon>
        <taxon>Thermoproteota</taxon>
        <taxon>Thermoprotei</taxon>
        <taxon>Sulfolobales</taxon>
        <taxon>Sulfolobaceae</taxon>
        <taxon>Metallosphaera</taxon>
    </lineage>
</organism>
<dbReference type="eggNOG" id="arCOG05403">
    <property type="taxonomic scope" value="Archaea"/>
</dbReference>
<dbReference type="STRING" id="1006006.Mcup_1596"/>
<evidence type="ECO:0000313" key="2">
    <source>
        <dbReference type="EMBL" id="AEB95699.1"/>
    </source>
</evidence>
<protein>
    <submittedName>
        <fullName evidence="2">Antibiotic biosynthesis monooxygenase</fullName>
    </submittedName>
</protein>
<dbReference type="RefSeq" id="WP_013738197.1">
    <property type="nucleotide sequence ID" value="NC_015435.1"/>
</dbReference>
<proteinExistence type="predicted"/>
<dbReference type="InterPro" id="IPR050404">
    <property type="entry name" value="Heme-degrading_MO"/>
</dbReference>
<keyword evidence="2" id="KW-0560">Oxidoreductase</keyword>
<name>F4FZK9_METCR</name>
<dbReference type="PATRIC" id="fig|1006006.8.peg.1593"/>
<sequence length="98" mass="11603">MINVGFYYKVKKGHEKEFEETFLSVLKTLKESLPGFRDAKLYKNVADPQEYLIYSEWDNLETFREFIKSRAFKETTSYGKSIIDGRPTHRVLQQVNES</sequence>
<dbReference type="PANTHER" id="PTHR34474:SF2">
    <property type="entry name" value="SIGNAL TRANSDUCTION PROTEIN TRAP"/>
    <property type="match status" value="1"/>
</dbReference>
<dbReference type="Pfam" id="PF03992">
    <property type="entry name" value="ABM"/>
    <property type="match status" value="1"/>
</dbReference>
<keyword evidence="2" id="KW-0503">Monooxygenase</keyword>
<reference evidence="2 3" key="1">
    <citation type="journal article" date="2011" name="J. Bacteriol.">
        <title>Complete genome sequence of Metallosphaera cuprina, a metal sulfide-oxidizing archaeon from a hot spring.</title>
        <authorList>
            <person name="Liu L.J."/>
            <person name="You X.Y."/>
            <person name="Zheng H."/>
            <person name="Wang S."/>
            <person name="Jiang C.Y."/>
            <person name="Liu S.J."/>
        </authorList>
    </citation>
    <scope>NUCLEOTIDE SEQUENCE [LARGE SCALE GENOMIC DNA]</scope>
    <source>
        <strain evidence="2 3">Ar-4</strain>
    </source>
</reference>
<dbReference type="OrthoDB" id="8690at2157"/>
<dbReference type="AlphaFoldDB" id="F4FZK9"/>
<dbReference type="InterPro" id="IPR011008">
    <property type="entry name" value="Dimeric_a/b-barrel"/>
</dbReference>